<dbReference type="InterPro" id="IPR036930">
    <property type="entry name" value="WGR_dom_sf"/>
</dbReference>
<dbReference type="OrthoDB" id="2017365at2759"/>
<dbReference type="Pfam" id="PF00644">
    <property type="entry name" value="PARP"/>
    <property type="match status" value="1"/>
</dbReference>
<dbReference type="GO" id="GO:1990404">
    <property type="term" value="F:NAD+-protein mono-ADP-ribosyltransferase activity"/>
    <property type="evidence" value="ECO:0007669"/>
    <property type="project" value="TreeGrafter"/>
</dbReference>
<comment type="caution">
    <text evidence="8">The sequence shown here is derived from an EMBL/GenBank/DDBJ whole genome shotgun (WGS) entry which is preliminary data.</text>
</comment>
<comment type="catalytic activity">
    <reaction evidence="4">
        <text>NAD(+) + (ADP-D-ribosyl)n-acceptor = nicotinamide + (ADP-D-ribosyl)n+1-acceptor + H(+).</text>
        <dbReference type="EC" id="2.4.2.30"/>
    </reaction>
</comment>
<dbReference type="PROSITE" id="PS51977">
    <property type="entry name" value="WGR"/>
    <property type="match status" value="1"/>
</dbReference>
<dbReference type="AlphaFoldDB" id="A0A8H7ACW4"/>
<dbReference type="InterPro" id="IPR012317">
    <property type="entry name" value="Poly(ADP-ribose)pol_cat_dom"/>
</dbReference>
<evidence type="ECO:0000259" key="6">
    <source>
        <dbReference type="PROSITE" id="PS51059"/>
    </source>
</evidence>
<reference evidence="8" key="1">
    <citation type="submission" date="2020-02" db="EMBL/GenBank/DDBJ databases">
        <authorList>
            <person name="Palmer J.M."/>
        </authorList>
    </citation>
    <scope>NUCLEOTIDE SEQUENCE</scope>
    <source>
        <strain evidence="8">EPUS1.4</strain>
        <tissue evidence="8">Thallus</tissue>
    </source>
</reference>
<feature type="domain" description="WGR" evidence="7">
    <location>
        <begin position="145"/>
        <end position="252"/>
    </location>
</feature>
<dbReference type="Gene3D" id="1.20.142.10">
    <property type="entry name" value="Poly(ADP-ribose) polymerase, regulatory domain"/>
    <property type="match status" value="1"/>
</dbReference>
<keyword evidence="9" id="KW-1185">Reference proteome</keyword>
<evidence type="ECO:0000256" key="1">
    <source>
        <dbReference type="ARBA" id="ARBA00022676"/>
    </source>
</evidence>
<evidence type="ECO:0000256" key="5">
    <source>
        <dbReference type="RuleBase" id="RU362114"/>
    </source>
</evidence>
<name>A0A8H7ACW4_9EURO</name>
<dbReference type="SUPFAM" id="SSF142921">
    <property type="entry name" value="WGR domain-like"/>
    <property type="match status" value="1"/>
</dbReference>
<evidence type="ECO:0000313" key="8">
    <source>
        <dbReference type="EMBL" id="KAF7506790.1"/>
    </source>
</evidence>
<dbReference type="SUPFAM" id="SSF56399">
    <property type="entry name" value="ADP-ribosylation"/>
    <property type="match status" value="1"/>
</dbReference>
<dbReference type="InterPro" id="IPR036616">
    <property type="entry name" value="Poly(ADP-ribose)pol_reg_dom_sf"/>
</dbReference>
<evidence type="ECO:0000256" key="3">
    <source>
        <dbReference type="ARBA" id="ARBA00023027"/>
    </source>
</evidence>
<protein>
    <recommendedName>
        <fullName evidence="5">Poly [ADP-ribose] polymerase</fullName>
        <shortName evidence="5">PARP</shortName>
        <ecNumber evidence="5">2.4.2.-</ecNumber>
    </recommendedName>
</protein>
<dbReference type="GO" id="GO:0005730">
    <property type="term" value="C:nucleolus"/>
    <property type="evidence" value="ECO:0007669"/>
    <property type="project" value="TreeGrafter"/>
</dbReference>
<dbReference type="Gene3D" id="3.90.228.10">
    <property type="match status" value="1"/>
</dbReference>
<accession>A0A8H7ACW4</accession>
<dbReference type="Pfam" id="PF05406">
    <property type="entry name" value="WGR"/>
    <property type="match status" value="1"/>
</dbReference>
<dbReference type="PROSITE" id="PS51059">
    <property type="entry name" value="PARP_CATALYTIC"/>
    <property type="match status" value="1"/>
</dbReference>
<dbReference type="EC" id="2.4.2.-" evidence="5"/>
<keyword evidence="3 5" id="KW-0520">NAD</keyword>
<organism evidence="8 9">
    <name type="scientific">Endocarpon pusillum</name>
    <dbReference type="NCBI Taxonomy" id="364733"/>
    <lineage>
        <taxon>Eukaryota</taxon>
        <taxon>Fungi</taxon>
        <taxon>Dikarya</taxon>
        <taxon>Ascomycota</taxon>
        <taxon>Pezizomycotina</taxon>
        <taxon>Eurotiomycetes</taxon>
        <taxon>Chaetothyriomycetidae</taxon>
        <taxon>Verrucariales</taxon>
        <taxon>Verrucariaceae</taxon>
        <taxon>Endocarpon</taxon>
    </lineage>
</organism>
<sequence length="660" mass="75150">MENWWRPDPPGTVNPAKLSTRAGAAPDTFFEVSHTSCLPIPSDTQIAPGAAREIIPLTTPTTTVLRSAVPPLPRISSDWDPDHDIVLRGNSRHQDIRKEFEDFYVVKRRPAAAKARHTSHHGHFRSQTEDGVRMHVPVDLGADPHATVVIDRPTASIYDVYLLRANIMKNVNIFRRHQIVFNPGPKNYSLLTREGRIGLHGVGRQEMESTDLKAVATRFRKIFRDKTGLAWHRRYEPHLSLDRNFMFVELDYCRTLADFKELPSYAKVNAKVKEEVRDLMEDMLYGGPVRERNSSENPSTSGFWSAFSAPYEQLSPWTIFSAFKTLERIWKQLEYRRHIHWKTILRASSQYRSQIPFCAEYDRAPVISSYHAIFLELKFLHSLWPQQDIANMLTKIHRRGSLQINVYKALAQPLYQAYSSLRHGFCRLTDPSTLEFRELKDYLEKSSNHRHYLTLELQDIYRVFVKAKLPNPYYDWIKAKQGHDICGEERLLLWHGTPLDSLLGILDLGLQIRRQGASWTGTMFGNGIYLADASSKSAGFCKHRLWDGEAVLLLCEADVGASRIRSRNSINNGHDAIEKSGGLHRCIEGLGMVGPVKWKEVGWEMGGPSCTGGGGVLMPDTTVPYGNTYLGGGLGFNEYVVYDASHVLIRYLFRVKVRTG</sequence>
<evidence type="ECO:0000259" key="7">
    <source>
        <dbReference type="PROSITE" id="PS51977"/>
    </source>
</evidence>
<dbReference type="PANTHER" id="PTHR10459:SF60">
    <property type="entry name" value="POLY [ADP-RIBOSE] POLYMERASE 2"/>
    <property type="match status" value="1"/>
</dbReference>
<dbReference type="InterPro" id="IPR008893">
    <property type="entry name" value="WGR_domain"/>
</dbReference>
<evidence type="ECO:0000256" key="4">
    <source>
        <dbReference type="ARBA" id="ARBA00033987"/>
    </source>
</evidence>
<keyword evidence="1 5" id="KW-0328">Glycosyltransferase</keyword>
<proteinExistence type="predicted"/>
<dbReference type="GO" id="GO:0006302">
    <property type="term" value="P:double-strand break repair"/>
    <property type="evidence" value="ECO:0007669"/>
    <property type="project" value="TreeGrafter"/>
</dbReference>
<dbReference type="InterPro" id="IPR050800">
    <property type="entry name" value="ARTD/PARP"/>
</dbReference>
<dbReference type="Proteomes" id="UP000606974">
    <property type="component" value="Unassembled WGS sequence"/>
</dbReference>
<evidence type="ECO:0000256" key="2">
    <source>
        <dbReference type="ARBA" id="ARBA00022679"/>
    </source>
</evidence>
<evidence type="ECO:0000313" key="9">
    <source>
        <dbReference type="Proteomes" id="UP000606974"/>
    </source>
</evidence>
<dbReference type="EMBL" id="JAACFV010000080">
    <property type="protein sequence ID" value="KAF7506790.1"/>
    <property type="molecule type" value="Genomic_DNA"/>
</dbReference>
<dbReference type="SUPFAM" id="SSF47587">
    <property type="entry name" value="Domain of poly(ADP-ribose) polymerase"/>
    <property type="match status" value="1"/>
</dbReference>
<dbReference type="SMART" id="SM00773">
    <property type="entry name" value="WGR"/>
    <property type="match status" value="1"/>
</dbReference>
<dbReference type="PANTHER" id="PTHR10459">
    <property type="entry name" value="DNA LIGASE"/>
    <property type="match status" value="1"/>
</dbReference>
<gene>
    <name evidence="8" type="ORF">GJ744_011402</name>
</gene>
<feature type="domain" description="PARP catalytic" evidence="6">
    <location>
        <begin position="412"/>
        <end position="660"/>
    </location>
</feature>
<dbReference type="GO" id="GO:0070212">
    <property type="term" value="P:protein poly-ADP-ribosylation"/>
    <property type="evidence" value="ECO:0007669"/>
    <property type="project" value="TreeGrafter"/>
</dbReference>
<dbReference type="GO" id="GO:0003950">
    <property type="term" value="F:NAD+ poly-ADP-ribosyltransferase activity"/>
    <property type="evidence" value="ECO:0007669"/>
    <property type="project" value="UniProtKB-UniRule"/>
</dbReference>
<keyword evidence="2 5" id="KW-0808">Transferase</keyword>